<dbReference type="PANTHER" id="PTHR32024:SF2">
    <property type="entry name" value="TRK SYSTEM POTASSIUM UPTAKE PROTEIN TRKG-RELATED"/>
    <property type="match status" value="1"/>
</dbReference>
<feature type="transmembrane region" description="Helical" evidence="9">
    <location>
        <begin position="25"/>
        <end position="45"/>
    </location>
</feature>
<dbReference type="GO" id="GO:0030001">
    <property type="term" value="P:metal ion transport"/>
    <property type="evidence" value="ECO:0007669"/>
    <property type="project" value="UniProtKB-ARBA"/>
</dbReference>
<reference evidence="10" key="1">
    <citation type="submission" date="2019-08" db="EMBL/GenBank/DDBJ databases">
        <authorList>
            <person name="Kucharzyk K."/>
            <person name="Murdoch R.W."/>
            <person name="Higgins S."/>
            <person name="Loffler F."/>
        </authorList>
    </citation>
    <scope>NUCLEOTIDE SEQUENCE</scope>
</reference>
<keyword evidence="7" id="KW-0406">Ion transport</keyword>
<dbReference type="Pfam" id="PF02386">
    <property type="entry name" value="TrkH"/>
    <property type="match status" value="1"/>
</dbReference>
<protein>
    <submittedName>
        <fullName evidence="10">Trk system potassium uptake protein TrkH</fullName>
    </submittedName>
</protein>
<evidence type="ECO:0000256" key="1">
    <source>
        <dbReference type="ARBA" id="ARBA00004651"/>
    </source>
</evidence>
<evidence type="ECO:0000256" key="8">
    <source>
        <dbReference type="ARBA" id="ARBA00023136"/>
    </source>
</evidence>
<accession>A0A645F823</accession>
<comment type="subcellular location">
    <subcellularLocation>
        <location evidence="1">Cell membrane</location>
        <topology evidence="1">Multi-pass membrane protein</topology>
    </subcellularLocation>
</comment>
<dbReference type="PANTHER" id="PTHR32024">
    <property type="entry name" value="TRK SYSTEM POTASSIUM UPTAKE PROTEIN TRKG-RELATED"/>
    <property type="match status" value="1"/>
</dbReference>
<evidence type="ECO:0000313" key="10">
    <source>
        <dbReference type="EMBL" id="MPN10451.1"/>
    </source>
</evidence>
<keyword evidence="3" id="KW-0813">Transport</keyword>
<proteinExistence type="inferred from homology"/>
<gene>
    <name evidence="10" type="primary">trkH_33</name>
    <name evidence="10" type="ORF">SDC9_157746</name>
</gene>
<evidence type="ECO:0000256" key="7">
    <source>
        <dbReference type="ARBA" id="ARBA00023065"/>
    </source>
</evidence>
<dbReference type="InterPro" id="IPR003445">
    <property type="entry name" value="Cat_transpt"/>
</dbReference>
<keyword evidence="6 9" id="KW-1133">Transmembrane helix</keyword>
<organism evidence="10">
    <name type="scientific">bioreactor metagenome</name>
    <dbReference type="NCBI Taxonomy" id="1076179"/>
    <lineage>
        <taxon>unclassified sequences</taxon>
        <taxon>metagenomes</taxon>
        <taxon>ecological metagenomes</taxon>
    </lineage>
</organism>
<evidence type="ECO:0000256" key="6">
    <source>
        <dbReference type="ARBA" id="ARBA00022989"/>
    </source>
</evidence>
<keyword evidence="4" id="KW-1003">Cell membrane</keyword>
<keyword evidence="8 9" id="KW-0472">Membrane</keyword>
<dbReference type="EMBL" id="VSSQ01056607">
    <property type="protein sequence ID" value="MPN10451.1"/>
    <property type="molecule type" value="Genomic_DNA"/>
</dbReference>
<name>A0A645F823_9ZZZZ</name>
<keyword evidence="5 9" id="KW-0812">Transmembrane</keyword>
<dbReference type="GO" id="GO:0008324">
    <property type="term" value="F:monoatomic cation transmembrane transporter activity"/>
    <property type="evidence" value="ECO:0007669"/>
    <property type="project" value="InterPro"/>
</dbReference>
<dbReference type="AlphaFoldDB" id="A0A645F823"/>
<comment type="caution">
    <text evidence="10">The sequence shown here is derived from an EMBL/GenBank/DDBJ whole genome shotgun (WGS) entry which is preliminary data.</text>
</comment>
<evidence type="ECO:0000256" key="2">
    <source>
        <dbReference type="ARBA" id="ARBA00009137"/>
    </source>
</evidence>
<evidence type="ECO:0000256" key="4">
    <source>
        <dbReference type="ARBA" id="ARBA00022475"/>
    </source>
</evidence>
<sequence length="113" mass="12072">MIHPNAVVAIFQGRNTASPSMVTSAASFIAIYFIIWGASALAVSLSGHDIVTSISAVAATLSNVGPGLADVGPVSNFADQSTFAKWVYTFDMLCGRLELYTVLVLFTRDLWKK</sequence>
<evidence type="ECO:0000256" key="3">
    <source>
        <dbReference type="ARBA" id="ARBA00022448"/>
    </source>
</evidence>
<evidence type="ECO:0000256" key="5">
    <source>
        <dbReference type="ARBA" id="ARBA00022692"/>
    </source>
</evidence>
<evidence type="ECO:0000256" key="9">
    <source>
        <dbReference type="SAM" id="Phobius"/>
    </source>
</evidence>
<dbReference type="GO" id="GO:0005886">
    <property type="term" value="C:plasma membrane"/>
    <property type="evidence" value="ECO:0007669"/>
    <property type="project" value="UniProtKB-SubCell"/>
</dbReference>
<comment type="similarity">
    <text evidence="2">Belongs to the TrkH potassium transport family.</text>
</comment>